<organism evidence="1 2">
    <name type="scientific">Hypoxylon rubiginosum</name>
    <dbReference type="NCBI Taxonomy" id="110542"/>
    <lineage>
        <taxon>Eukaryota</taxon>
        <taxon>Fungi</taxon>
        <taxon>Dikarya</taxon>
        <taxon>Ascomycota</taxon>
        <taxon>Pezizomycotina</taxon>
        <taxon>Sordariomycetes</taxon>
        <taxon>Xylariomycetidae</taxon>
        <taxon>Xylariales</taxon>
        <taxon>Hypoxylaceae</taxon>
        <taxon>Hypoxylon</taxon>
    </lineage>
</organism>
<evidence type="ECO:0000313" key="2">
    <source>
        <dbReference type="Proteomes" id="UP001497700"/>
    </source>
</evidence>
<evidence type="ECO:0000313" key="1">
    <source>
        <dbReference type="EMBL" id="KAI4864647.1"/>
    </source>
</evidence>
<reference evidence="1 2" key="1">
    <citation type="journal article" date="2022" name="New Phytol.">
        <title>Ecological generalism drives hyperdiversity of secondary metabolite gene clusters in xylarialean endophytes.</title>
        <authorList>
            <person name="Franco M.E.E."/>
            <person name="Wisecaver J.H."/>
            <person name="Arnold A.E."/>
            <person name="Ju Y.M."/>
            <person name="Slot J.C."/>
            <person name="Ahrendt S."/>
            <person name="Moore L.P."/>
            <person name="Eastman K.E."/>
            <person name="Scott K."/>
            <person name="Konkel Z."/>
            <person name="Mondo S.J."/>
            <person name="Kuo A."/>
            <person name="Hayes R.D."/>
            <person name="Haridas S."/>
            <person name="Andreopoulos B."/>
            <person name="Riley R."/>
            <person name="LaButti K."/>
            <person name="Pangilinan J."/>
            <person name="Lipzen A."/>
            <person name="Amirebrahimi M."/>
            <person name="Yan J."/>
            <person name="Adam C."/>
            <person name="Keymanesh K."/>
            <person name="Ng V."/>
            <person name="Louie K."/>
            <person name="Northen T."/>
            <person name="Drula E."/>
            <person name="Henrissat B."/>
            <person name="Hsieh H.M."/>
            <person name="Youens-Clark K."/>
            <person name="Lutzoni F."/>
            <person name="Miadlikowska J."/>
            <person name="Eastwood D.C."/>
            <person name="Hamelin R.C."/>
            <person name="Grigoriev I.V."/>
            <person name="U'Ren J.M."/>
        </authorList>
    </citation>
    <scope>NUCLEOTIDE SEQUENCE [LARGE SCALE GENOMIC DNA]</scope>
    <source>
        <strain evidence="1 2">CBS 119005</strain>
    </source>
</reference>
<keyword evidence="2" id="KW-1185">Reference proteome</keyword>
<proteinExistence type="predicted"/>
<accession>A0ACB9Z053</accession>
<protein>
    <submittedName>
        <fullName evidence="1">Uncharacterized protein</fullName>
    </submittedName>
</protein>
<comment type="caution">
    <text evidence="1">The sequence shown here is derived from an EMBL/GenBank/DDBJ whole genome shotgun (WGS) entry which is preliminary data.</text>
</comment>
<sequence length="229" mass="25915">MEPAGKVRVAVLSDEDIPICFQVVSQSFGHDLPFVDIYFPNHDTPQGQVQGSKRLTTWKRTKNSTFLKAVVSSDTKDAHEDPPERIIGIGIWTLTKTAPPAELEKAENIEAWPDEDDRDYMARLWRDYVIPRSQAIEDSNGRGAYVLELLAVHPDYQRLGAGTALVKWGTNAADELGAKAVVESSPVGRRVYQKCGFRTKIEEMRLDTGERFAKRRRPILTFMMREPQL</sequence>
<gene>
    <name evidence="1" type="ORF">F4820DRAFT_448808</name>
</gene>
<dbReference type="Proteomes" id="UP001497700">
    <property type="component" value="Unassembled WGS sequence"/>
</dbReference>
<name>A0ACB9Z053_9PEZI</name>
<dbReference type="EMBL" id="MU393483">
    <property type="protein sequence ID" value="KAI4864647.1"/>
    <property type="molecule type" value="Genomic_DNA"/>
</dbReference>